<sequence length="305" mass="35570">MDQINDKCKVITYDEILKLKGNEKNYQDALEASSAFNRRLIKDRKMRIPFLDSQTRVAQTGNSFLVHSYQRKKAENSRHNYVYEYSVRRWHKQQRLIIDPYDPSVFPNTTPLKSQIDENNNNFNSSEQLLLLNHQTASNSSLSQFFKQNENDQDEFQTVNNNTSVVFQDDFFDNEDNDDSEDNDYEETKKKRKRNSRRGKKNENVAAGDEKPFTCDRCGIKYKTKPGLTYHIQKAHTSQASLTHTNSGFLNQNSVKSESMNPDENTNSMLGYDDMNSSSSMHHVQTNSNFVMNLPQNHYQQYNHS</sequence>
<dbReference type="PROSITE" id="PS00028">
    <property type="entry name" value="ZINC_FINGER_C2H2_1"/>
    <property type="match status" value="1"/>
</dbReference>
<dbReference type="InterPro" id="IPR013087">
    <property type="entry name" value="Znf_C2H2_type"/>
</dbReference>
<evidence type="ECO:0000256" key="1">
    <source>
        <dbReference type="PROSITE-ProRule" id="PRU00042"/>
    </source>
</evidence>
<name>A0A814GXT2_9BILA</name>
<proteinExistence type="predicted"/>
<dbReference type="EMBL" id="CAJNOC010003908">
    <property type="protein sequence ID" value="CAF1002588.1"/>
    <property type="molecule type" value="Genomic_DNA"/>
</dbReference>
<feature type="region of interest" description="Disordered" evidence="2">
    <location>
        <begin position="170"/>
        <end position="210"/>
    </location>
</feature>
<dbReference type="Pfam" id="PF14051">
    <property type="entry name" value="DPF1-3_N"/>
    <property type="match status" value="1"/>
</dbReference>
<dbReference type="AlphaFoldDB" id="A0A814GXT2"/>
<dbReference type="GO" id="GO:0008270">
    <property type="term" value="F:zinc ion binding"/>
    <property type="evidence" value="ECO:0007669"/>
    <property type="project" value="UniProtKB-KW"/>
</dbReference>
<dbReference type="PROSITE" id="PS50157">
    <property type="entry name" value="ZINC_FINGER_C2H2_2"/>
    <property type="match status" value="1"/>
</dbReference>
<dbReference type="InterPro" id="IPR025750">
    <property type="entry name" value="DPF1-3_N"/>
</dbReference>
<evidence type="ECO:0000313" key="4">
    <source>
        <dbReference type="EMBL" id="CAF1002588.1"/>
    </source>
</evidence>
<feature type="compositionally biased region" description="Acidic residues" evidence="2">
    <location>
        <begin position="170"/>
        <end position="185"/>
    </location>
</feature>
<dbReference type="Proteomes" id="UP000663879">
    <property type="component" value="Unassembled WGS sequence"/>
</dbReference>
<keyword evidence="5" id="KW-1185">Reference proteome</keyword>
<dbReference type="Gene3D" id="3.30.160.60">
    <property type="entry name" value="Classic Zinc Finger"/>
    <property type="match status" value="1"/>
</dbReference>
<dbReference type="SUPFAM" id="SSF57667">
    <property type="entry name" value="beta-beta-alpha zinc fingers"/>
    <property type="match status" value="1"/>
</dbReference>
<evidence type="ECO:0000259" key="3">
    <source>
        <dbReference type="PROSITE" id="PS50157"/>
    </source>
</evidence>
<protein>
    <recommendedName>
        <fullName evidence="3">C2H2-type domain-containing protein</fullName>
    </recommendedName>
</protein>
<dbReference type="OrthoDB" id="1903104at2759"/>
<evidence type="ECO:0000256" key="2">
    <source>
        <dbReference type="SAM" id="MobiDB-lite"/>
    </source>
</evidence>
<organism evidence="4 5">
    <name type="scientific">Brachionus calyciflorus</name>
    <dbReference type="NCBI Taxonomy" id="104777"/>
    <lineage>
        <taxon>Eukaryota</taxon>
        <taxon>Metazoa</taxon>
        <taxon>Spiralia</taxon>
        <taxon>Gnathifera</taxon>
        <taxon>Rotifera</taxon>
        <taxon>Eurotatoria</taxon>
        <taxon>Monogononta</taxon>
        <taxon>Pseudotrocha</taxon>
        <taxon>Ploima</taxon>
        <taxon>Brachionidae</taxon>
        <taxon>Brachionus</taxon>
    </lineage>
</organism>
<keyword evidence="1" id="KW-0863">Zinc-finger</keyword>
<accession>A0A814GXT2</accession>
<feature type="compositionally biased region" description="Basic residues" evidence="2">
    <location>
        <begin position="190"/>
        <end position="200"/>
    </location>
</feature>
<feature type="domain" description="C2H2-type" evidence="3">
    <location>
        <begin position="213"/>
        <end position="241"/>
    </location>
</feature>
<comment type="caution">
    <text evidence="4">The sequence shown here is derived from an EMBL/GenBank/DDBJ whole genome shotgun (WGS) entry which is preliminary data.</text>
</comment>
<keyword evidence="1" id="KW-0862">Zinc</keyword>
<dbReference type="InterPro" id="IPR036236">
    <property type="entry name" value="Znf_C2H2_sf"/>
</dbReference>
<gene>
    <name evidence="4" type="ORF">OXX778_LOCUS16484</name>
</gene>
<evidence type="ECO:0000313" key="5">
    <source>
        <dbReference type="Proteomes" id="UP000663879"/>
    </source>
</evidence>
<reference evidence="4" key="1">
    <citation type="submission" date="2021-02" db="EMBL/GenBank/DDBJ databases">
        <authorList>
            <person name="Nowell W R."/>
        </authorList>
    </citation>
    <scope>NUCLEOTIDE SEQUENCE</scope>
    <source>
        <strain evidence="4">Ploen Becks lab</strain>
    </source>
</reference>
<keyword evidence="1" id="KW-0479">Metal-binding</keyword>